<reference evidence="2" key="2">
    <citation type="journal article" date="2024" name="Plant">
        <title>Genomic evolution and insights into agronomic trait innovations of Sesamum species.</title>
        <authorList>
            <person name="Miao H."/>
            <person name="Wang L."/>
            <person name="Qu L."/>
            <person name="Liu H."/>
            <person name="Sun Y."/>
            <person name="Le M."/>
            <person name="Wang Q."/>
            <person name="Wei S."/>
            <person name="Zheng Y."/>
            <person name="Lin W."/>
            <person name="Duan Y."/>
            <person name="Cao H."/>
            <person name="Xiong S."/>
            <person name="Wang X."/>
            <person name="Wei L."/>
            <person name="Li C."/>
            <person name="Ma Q."/>
            <person name="Ju M."/>
            <person name="Zhao R."/>
            <person name="Li G."/>
            <person name="Mu C."/>
            <person name="Tian Q."/>
            <person name="Mei H."/>
            <person name="Zhang T."/>
            <person name="Gao T."/>
            <person name="Zhang H."/>
        </authorList>
    </citation>
    <scope>NUCLEOTIDE SEQUENCE</scope>
    <source>
        <strain evidence="2">G02</strain>
    </source>
</reference>
<proteinExistence type="predicted"/>
<reference evidence="2" key="1">
    <citation type="submission" date="2020-06" db="EMBL/GenBank/DDBJ databases">
        <authorList>
            <person name="Li T."/>
            <person name="Hu X."/>
            <person name="Zhang T."/>
            <person name="Song X."/>
            <person name="Zhang H."/>
            <person name="Dai N."/>
            <person name="Sheng W."/>
            <person name="Hou X."/>
            <person name="Wei L."/>
        </authorList>
    </citation>
    <scope>NUCLEOTIDE SEQUENCE</scope>
    <source>
        <strain evidence="2">G02</strain>
        <tissue evidence="2">Leaf</tissue>
    </source>
</reference>
<name>A0AAW2K895_SESRA</name>
<evidence type="ECO:0000256" key="1">
    <source>
        <dbReference type="SAM" id="Phobius"/>
    </source>
</evidence>
<accession>A0AAW2K895</accession>
<dbReference type="InterPro" id="IPR007877">
    <property type="entry name" value="DUF707"/>
</dbReference>
<dbReference type="PANTHER" id="PTHR31210">
    <property type="entry name" value="OS06G0731900 PROTEIN"/>
    <property type="match status" value="1"/>
</dbReference>
<feature type="transmembrane region" description="Helical" evidence="1">
    <location>
        <begin position="12"/>
        <end position="31"/>
    </location>
</feature>
<protein>
    <submittedName>
        <fullName evidence="2">Uncharacterized protein</fullName>
    </submittedName>
</protein>
<dbReference type="PANTHER" id="PTHR31210:SF74">
    <property type="entry name" value="LYSINE KETOGLUTARATE REDUCTASE TRANS-SPLICING-LIKE PROTEIN"/>
    <property type="match status" value="1"/>
</dbReference>
<keyword evidence="1" id="KW-0472">Membrane</keyword>
<dbReference type="Pfam" id="PF05212">
    <property type="entry name" value="DUF707"/>
    <property type="match status" value="1"/>
</dbReference>
<organism evidence="2">
    <name type="scientific">Sesamum radiatum</name>
    <name type="common">Black benniseed</name>
    <dbReference type="NCBI Taxonomy" id="300843"/>
    <lineage>
        <taxon>Eukaryota</taxon>
        <taxon>Viridiplantae</taxon>
        <taxon>Streptophyta</taxon>
        <taxon>Embryophyta</taxon>
        <taxon>Tracheophyta</taxon>
        <taxon>Spermatophyta</taxon>
        <taxon>Magnoliopsida</taxon>
        <taxon>eudicotyledons</taxon>
        <taxon>Gunneridae</taxon>
        <taxon>Pentapetalae</taxon>
        <taxon>asterids</taxon>
        <taxon>lamiids</taxon>
        <taxon>Lamiales</taxon>
        <taxon>Pedaliaceae</taxon>
        <taxon>Sesamum</taxon>
    </lineage>
</organism>
<evidence type="ECO:0000313" key="2">
    <source>
        <dbReference type="EMBL" id="KAL0302869.1"/>
    </source>
</evidence>
<keyword evidence="1" id="KW-1133">Transmembrane helix</keyword>
<dbReference type="AlphaFoldDB" id="A0AAW2K895"/>
<gene>
    <name evidence="2" type="ORF">Sradi_6155000</name>
</gene>
<comment type="caution">
    <text evidence="2">The sequence shown here is derived from an EMBL/GenBank/DDBJ whole genome shotgun (WGS) entry which is preliminary data.</text>
</comment>
<dbReference type="EMBL" id="JACGWJ010000029">
    <property type="protein sequence ID" value="KAL0302869.1"/>
    <property type="molecule type" value="Genomic_DNA"/>
</dbReference>
<keyword evidence="1" id="KW-0812">Transmembrane</keyword>
<sequence>MPISRDYKGWRTCFRSLFPAASLLFVVLFIWNPTISQHSKEVTLRPVQPEQFKGSLSIERNTSKFTPCRRRPPGRETLPKGIVAETSNLERRPLWGLPKKTNTSTLLAISVGIKQKENVDKMVQKFLGSNFAVMLFHYDGVVDEWKAFEWSRTVIHVSADNQTKCLFLDGCST</sequence>